<reference evidence="6" key="1">
    <citation type="submission" date="2017-06" db="EMBL/GenBank/DDBJ databases">
        <authorList>
            <person name="Varghese N."/>
            <person name="Submissions S."/>
        </authorList>
    </citation>
    <scope>NUCLEOTIDE SEQUENCE [LARGE SCALE GENOMIC DNA]</scope>
    <source>
        <strain evidence="6">CIP 108523</strain>
    </source>
</reference>
<dbReference type="NCBIfam" id="TIGR03135">
    <property type="entry name" value="malonate_mdcG"/>
    <property type="match status" value="1"/>
</dbReference>
<dbReference type="AlphaFoldDB" id="A0A239CLJ5"/>
<feature type="domain" description="Phosphoribosyl-dephospho-CoA transferase MdcG N-terminal" evidence="4">
    <location>
        <begin position="15"/>
        <end position="85"/>
    </location>
</feature>
<dbReference type="Pfam" id="PF10620">
    <property type="entry name" value="MdcG"/>
    <property type="match status" value="1"/>
</dbReference>
<evidence type="ECO:0000313" key="6">
    <source>
        <dbReference type="Proteomes" id="UP000242915"/>
    </source>
</evidence>
<protein>
    <submittedName>
        <fullName evidence="5">Phosphoribosyl-dephospho-CoA transferase</fullName>
    </submittedName>
</protein>
<evidence type="ECO:0000256" key="2">
    <source>
        <dbReference type="ARBA" id="ARBA00022695"/>
    </source>
</evidence>
<gene>
    <name evidence="5" type="ORF">SAMN05216255_1782</name>
</gene>
<evidence type="ECO:0000313" key="5">
    <source>
        <dbReference type="EMBL" id="SNS21025.1"/>
    </source>
</evidence>
<dbReference type="RefSeq" id="WP_089359495.1">
    <property type="nucleotide sequence ID" value="NZ_FZOG01000002.1"/>
</dbReference>
<keyword evidence="2" id="KW-0548">Nucleotidyltransferase</keyword>
<dbReference type="NCBIfam" id="NF002332">
    <property type="entry name" value="PRK01293.1"/>
    <property type="match status" value="1"/>
</dbReference>
<name>A0A239CLJ5_9PSED</name>
<sequence>MNDRLDQTRQQHYQAHDLLWGFAPEHLPLNAPAWVVEALQVEPPVVVRRAQGTAGTIAVGVRGKTRDQRFACWMPRSAVSHSVQPEQLIEPGLAQAHRDWPLFKALALLAEPLDQSGLRWGVTGSLGFQLASGIEVIHPASDLDLLLRTPQPISREQAKAWLELIAQAPARVDVQLQCPAGAVALAEWATSRSQVLLKTQVEPLLVDDPWAVEHVAP</sequence>
<feature type="domain" description="Phosphoribosyl-dephospho-CoA transferase MdcG C-terminal" evidence="3">
    <location>
        <begin position="95"/>
        <end position="209"/>
    </location>
</feature>
<keyword evidence="1 5" id="KW-0808">Transferase</keyword>
<evidence type="ECO:0000259" key="3">
    <source>
        <dbReference type="Pfam" id="PF10620"/>
    </source>
</evidence>
<dbReference type="InterPro" id="IPR049180">
    <property type="entry name" value="MdcG_C"/>
</dbReference>
<accession>A0A239CLJ5</accession>
<dbReference type="GO" id="GO:0016779">
    <property type="term" value="F:nucleotidyltransferase activity"/>
    <property type="evidence" value="ECO:0007669"/>
    <property type="project" value="UniProtKB-KW"/>
</dbReference>
<dbReference type="Proteomes" id="UP000242915">
    <property type="component" value="Unassembled WGS sequence"/>
</dbReference>
<keyword evidence="6" id="KW-1185">Reference proteome</keyword>
<dbReference type="InterPro" id="IPR048903">
    <property type="entry name" value="MdcG_N"/>
</dbReference>
<evidence type="ECO:0000259" key="4">
    <source>
        <dbReference type="Pfam" id="PF20866"/>
    </source>
</evidence>
<proteinExistence type="predicted"/>
<dbReference type="Pfam" id="PF20866">
    <property type="entry name" value="MdcG_N"/>
    <property type="match status" value="1"/>
</dbReference>
<dbReference type="InterPro" id="IPR017557">
    <property type="entry name" value="Holo-ACP_synthase"/>
</dbReference>
<evidence type="ECO:0000256" key="1">
    <source>
        <dbReference type="ARBA" id="ARBA00022679"/>
    </source>
</evidence>
<dbReference type="EMBL" id="FZOG01000002">
    <property type="protein sequence ID" value="SNS21025.1"/>
    <property type="molecule type" value="Genomic_DNA"/>
</dbReference>
<organism evidence="5 6">
    <name type="scientific">Pseudomonas segetis</name>
    <dbReference type="NCBI Taxonomy" id="298908"/>
    <lineage>
        <taxon>Bacteria</taxon>
        <taxon>Pseudomonadati</taxon>
        <taxon>Pseudomonadota</taxon>
        <taxon>Gammaproteobacteria</taxon>
        <taxon>Pseudomonadales</taxon>
        <taxon>Pseudomonadaceae</taxon>
        <taxon>Pseudomonas</taxon>
    </lineage>
</organism>